<evidence type="ECO:0000256" key="1">
    <source>
        <dbReference type="ARBA" id="ARBA00004123"/>
    </source>
</evidence>
<dbReference type="SMART" id="SM00487">
    <property type="entry name" value="DEXDc"/>
    <property type="match status" value="1"/>
</dbReference>
<feature type="region of interest" description="Disordered" evidence="9">
    <location>
        <begin position="2308"/>
        <end position="2367"/>
    </location>
</feature>
<dbReference type="InterPro" id="IPR014001">
    <property type="entry name" value="Helicase_ATP-bd"/>
</dbReference>
<feature type="compositionally biased region" description="Polar residues" evidence="9">
    <location>
        <begin position="87"/>
        <end position="103"/>
    </location>
</feature>
<dbReference type="GO" id="GO:0005634">
    <property type="term" value="C:nucleus"/>
    <property type="evidence" value="ECO:0007669"/>
    <property type="project" value="UniProtKB-SubCell"/>
</dbReference>
<name>A0A1E1MRQ3_RHYSE</name>
<feature type="compositionally biased region" description="Polar residues" evidence="9">
    <location>
        <begin position="249"/>
        <end position="263"/>
    </location>
</feature>
<evidence type="ECO:0000259" key="10">
    <source>
        <dbReference type="PROSITE" id="PS51192"/>
    </source>
</evidence>
<dbReference type="GO" id="GO:0005524">
    <property type="term" value="F:ATP binding"/>
    <property type="evidence" value="ECO:0007669"/>
    <property type="project" value="UniProtKB-KW"/>
</dbReference>
<dbReference type="InterPro" id="IPR038718">
    <property type="entry name" value="SNF2-like_sf"/>
</dbReference>
<feature type="compositionally biased region" description="Polar residues" evidence="9">
    <location>
        <begin position="1921"/>
        <end position="1967"/>
    </location>
</feature>
<dbReference type="Proteomes" id="UP000177625">
    <property type="component" value="Unassembled WGS sequence"/>
</dbReference>
<evidence type="ECO:0000256" key="2">
    <source>
        <dbReference type="ARBA" id="ARBA00007025"/>
    </source>
</evidence>
<dbReference type="Pfam" id="PF00176">
    <property type="entry name" value="SNF2-rel_dom"/>
    <property type="match status" value="1"/>
</dbReference>
<dbReference type="GO" id="GO:0016887">
    <property type="term" value="F:ATP hydrolysis activity"/>
    <property type="evidence" value="ECO:0007669"/>
    <property type="project" value="InterPro"/>
</dbReference>
<feature type="region of interest" description="Disordered" evidence="9">
    <location>
        <begin position="243"/>
        <end position="287"/>
    </location>
</feature>
<dbReference type="Pfam" id="PF00271">
    <property type="entry name" value="Helicase_C"/>
    <property type="match status" value="1"/>
</dbReference>
<feature type="domain" description="Helicase C-terminal" evidence="11">
    <location>
        <begin position="1689"/>
        <end position="1861"/>
    </location>
</feature>
<keyword evidence="3" id="KW-0547">Nucleotide-binding</keyword>
<feature type="compositionally biased region" description="Polar residues" evidence="9">
    <location>
        <begin position="272"/>
        <end position="284"/>
    </location>
</feature>
<feature type="domain" description="Helicase ATP-binding" evidence="10">
    <location>
        <begin position="1299"/>
        <end position="1501"/>
    </location>
</feature>
<evidence type="ECO:0000313" key="13">
    <source>
        <dbReference type="Proteomes" id="UP000177625"/>
    </source>
</evidence>
<dbReference type="InterPro" id="IPR001650">
    <property type="entry name" value="Helicase_C-like"/>
</dbReference>
<keyword evidence="13" id="KW-1185">Reference proteome</keyword>
<comment type="subcellular location">
    <subcellularLocation>
        <location evidence="1">Nucleus</location>
    </subcellularLocation>
</comment>
<dbReference type="InterPro" id="IPR027417">
    <property type="entry name" value="P-loop_NTPase"/>
</dbReference>
<feature type="region of interest" description="Disordered" evidence="9">
    <location>
        <begin position="1167"/>
        <end position="1245"/>
    </location>
</feature>
<dbReference type="Gene3D" id="3.40.50.10810">
    <property type="entry name" value="Tandem AAA-ATPase domain"/>
    <property type="match status" value="1"/>
</dbReference>
<reference evidence="13" key="1">
    <citation type="submission" date="2016-03" db="EMBL/GenBank/DDBJ databases">
        <authorList>
            <person name="Guldener U."/>
        </authorList>
    </citation>
    <scope>NUCLEOTIDE SEQUENCE [LARGE SCALE GENOMIC DNA]</scope>
</reference>
<keyword evidence="4" id="KW-0378">Hydrolase</keyword>
<dbReference type="CDD" id="cd18007">
    <property type="entry name" value="DEXHc_ATRX-like"/>
    <property type="match status" value="1"/>
</dbReference>
<evidence type="ECO:0000256" key="4">
    <source>
        <dbReference type="ARBA" id="ARBA00022801"/>
    </source>
</evidence>
<feature type="compositionally biased region" description="Acidic residues" evidence="9">
    <location>
        <begin position="1187"/>
        <end position="1200"/>
    </location>
</feature>
<dbReference type="CDD" id="cd18793">
    <property type="entry name" value="SF2_C_SNF"/>
    <property type="match status" value="1"/>
</dbReference>
<feature type="region of interest" description="Disordered" evidence="9">
    <location>
        <begin position="570"/>
        <end position="593"/>
    </location>
</feature>
<dbReference type="PROSITE" id="PS51194">
    <property type="entry name" value="HELICASE_CTER"/>
    <property type="match status" value="1"/>
</dbReference>
<keyword evidence="7" id="KW-0238">DNA-binding</keyword>
<dbReference type="Pfam" id="PF24580">
    <property type="entry name" value="DUF7607"/>
    <property type="match status" value="1"/>
</dbReference>
<dbReference type="PANTHER" id="PTHR45797:SF1">
    <property type="entry name" value="HELICASE ARIP4"/>
    <property type="match status" value="1"/>
</dbReference>
<keyword evidence="6" id="KW-0067">ATP-binding</keyword>
<gene>
    <name evidence="12" type="ORF">RSE6_12948</name>
</gene>
<dbReference type="InterPro" id="IPR049730">
    <property type="entry name" value="SNF2/RAD54-like_C"/>
</dbReference>
<dbReference type="GO" id="GO:0004386">
    <property type="term" value="F:helicase activity"/>
    <property type="evidence" value="ECO:0007669"/>
    <property type="project" value="UniProtKB-KW"/>
</dbReference>
<keyword evidence="8" id="KW-0539">Nucleus</keyword>
<dbReference type="Gene3D" id="3.40.50.300">
    <property type="entry name" value="P-loop containing nucleotide triphosphate hydrolases"/>
    <property type="match status" value="1"/>
</dbReference>
<proteinExistence type="inferred from homology"/>
<sequence length="2367" mass="263873">MDDPWNWSADRISQELTTSQRSWQPDARASPDLQLLRQALEAGNITGQILLTAINHRDDLMELFQVYVVKHQNWLLDAIRQLRSRSPQYQSQLPAPVSQGQAEQSRKQARKDARKQAKKKDEEQANLEVFRCVSNLLVACQGLAKVRTPRIHTSAHRFHARLGFALPSTTTTGTLTRSQSLPADPKPSELVADCAKSDSSQDTASVAAATCTDIEQVLVQSVTEESEVGDDKSTDELSIHIERTPSGPAASSNGNESTSQVIDGSNHEGVDISSSPYLTTSPTVSDDEATFPVSQVESDAQEALRQEVTPKQPKRLAFGMLTTISELDPNRNRDIPTYEDDILGLHLPDPTLAGRKIIAPQLIDRDTVLNSPRIISDDEDSIDFEAATQLQAGDVVQGCSSEAPVVSEVDTRYPRPRSRRIRPVRYLAKEKLSVDDIFYKGIAIGADLPVGSIEAEEKYFSHTTIDKVPTGQVRYANRMMRNFMLSKQNLDRTPSATGPNFSSELLSIDIQRDAHGDPQPEIFADPAIYRVEGDPFLEEAEEESLPQMVSSVDLPEVSRVMVDRRAVAEPDEVVHEAKHSRSVETHAGDHSDDDAAHTFFTAVRTYHEGNGSSGLMTWRTTPSFTLYYRDSTGDVRARREKLVDWPELLGGKDPKQYSPLTPLELIGMRQNVDPEYYLRWEHKPGAEEVDEIIDAKFGYSGSEGEYDTETWKEILSERGEYQRRRTRQKGSALTPAQIDSVLNQAIRTAKEKWTAHQLPKFQKTALRIYRKACRERSRRVQICAIQNDLEALETRLAGIRTEFATIRWTSWSQALKGCRNLEPTVFDMAYLKWKWDLIESKTVPNMSDAPSKIALGTKTISAPAADDAGGDDGSIAYQQEVDDADDDMADFIVNDGEADEEGVGEEEQVVENMEDSDDEFQGDNRLMKGWASSDQPGGNGVKTCARKSGITKRPSEVIDLTDSPPLASTSDISAAVIDLTTPAKKLTTFKGLKPESISPLASGSKPPLNNPSAIAEFPYAHWEKSIDRVRLLIKLFYELEGSRSRSLLHLFKRYSPDELWARTKTVVIALQAEADHAIGMKTSTFDRLTEIVQLLLIFMECKYYNLDRHLTYDMLEVVIELERNWLYDFHGVCSRIDSYLHPQKPYEAPSPSPVGKIDQVNKRQFIEIIDDDEEEPTKRRRIRGSVDNDEDDEDDDDFEESMPPPSSTRKRPVIEDANARAARERNKQRLAEQEDRRAKLKAKLAESGNTFSQGTTKHMINDAADVDQGPVFVNEDIGRRIKKHQVEGVRFMWNQVVAVTDEHSMQGCLLAHTMGLGKTMQVITLLVAVAEASSSSDPSISSQVPTSLKGKLKSLVLCPPGLVDNWMDELLFWTPGDVLGDLWKLSNLPDFEDRLQSISDWHENGGVLIIGYEMLRNLIQNKPTKKRDALSPEAFARLRKQLLDGPDIIIADEAHKLKNSKANIAIVASQFRTKCRIALTGSPLANNVEEYYSMIEFIQPGYLGSAVEFRSKFKEPIEAGMFSDSDPAQIRQARKMLTVLNEELALKVQRADLSVLKNDLPLKKEFVISVPLTELQRKVYSLYVQSLKVLDHEVTKDGQVKQTTLWSWLAMLSLLCNHPFCFNTKIHEDKDAISKQSSPDSPTDDEVTLNLIDISASKARLSTAFVEEVTRLFQVEDLTQVNLSNKVKVLYQILDAAKEAGDKTLVFSSSIPTLDFLESLFEVQGRSLVRLDGKTKMTTRQGLVKTYNSGSTEVFLISTTAGGLGLNLQSANRVVIFDFKYNPIQEEQAVGRAYRIGQLKPTFVYRFVCGGTFEDNIHNKTLFKSQLATRVVDKKRVRAMAKKKFGDFLFEPKELQQKDLSKFRGMDPAVLDKILALQAETATIMSIVQTDSFAVDEEYEIPPEDIMEVSRYRGEMKIQRQAGQAASQLPNASHTEASPSKVPQASSYGSVPVSNRSAKSVTPQTHITGPDTFRNAQTPNLPPRPRYPQGFSGVRSSQAGQSPPVDSELNSSPRFDNRPIMGAGTRFEADRSSLDSCNTKTQPRRVSDLGARLNSQGVVGQGAPEVSFSGQYQQDGSPKASQLWPALRNAWESNAGGDSHKPQIPVDFHLRTRDIARDIRVMVRDRTSDDLIRRNVYMQKAFDTLSADTVKARQLINATLSIADFVEDLMQQTPSSDTNQVGISEVSPFLQKPPFIHEAPEGGVSQGFLTASTSSPISNIQGLSRHLNPGAFYHHDAESYASNSDLSIIGARQGPKDLCRNEEQNLRAADDVCLKDSSDRTDEDTMTNVAADFEPASSMYRTMSSQFSSTQHQGPKTPAKQACTATNRSPILRDEDAQIMADIDRKRKSKGDLPLAKGPKLGNFRTS</sequence>
<evidence type="ECO:0000256" key="8">
    <source>
        <dbReference type="ARBA" id="ARBA00023242"/>
    </source>
</evidence>
<evidence type="ECO:0000256" key="6">
    <source>
        <dbReference type="ARBA" id="ARBA00022840"/>
    </source>
</evidence>
<evidence type="ECO:0000256" key="7">
    <source>
        <dbReference type="ARBA" id="ARBA00023125"/>
    </source>
</evidence>
<dbReference type="SMART" id="SM00490">
    <property type="entry name" value="HELICc"/>
    <property type="match status" value="1"/>
</dbReference>
<dbReference type="InterPro" id="IPR000330">
    <property type="entry name" value="SNF2_N"/>
</dbReference>
<feature type="compositionally biased region" description="Basic and acidic residues" evidence="9">
    <location>
        <begin position="104"/>
        <end position="121"/>
    </location>
</feature>
<accession>A0A1E1MRQ3</accession>
<evidence type="ECO:0000256" key="5">
    <source>
        <dbReference type="ARBA" id="ARBA00022806"/>
    </source>
</evidence>
<evidence type="ECO:0000256" key="3">
    <source>
        <dbReference type="ARBA" id="ARBA00022741"/>
    </source>
</evidence>
<dbReference type="PROSITE" id="PS51192">
    <property type="entry name" value="HELICASE_ATP_BIND_1"/>
    <property type="match status" value="1"/>
</dbReference>
<dbReference type="PANTHER" id="PTHR45797">
    <property type="entry name" value="RAD54-LIKE"/>
    <property type="match status" value="1"/>
</dbReference>
<dbReference type="SUPFAM" id="SSF52540">
    <property type="entry name" value="P-loop containing nucleoside triphosphate hydrolases"/>
    <property type="match status" value="2"/>
</dbReference>
<dbReference type="InterPro" id="IPR044574">
    <property type="entry name" value="ARIP4-like"/>
</dbReference>
<comment type="similarity">
    <text evidence="2">Belongs to the SNF2/RAD54 helicase family.</text>
</comment>
<organism evidence="12 13">
    <name type="scientific">Rhynchosporium secalis</name>
    <name type="common">Barley scald fungus</name>
    <dbReference type="NCBI Taxonomy" id="38038"/>
    <lineage>
        <taxon>Eukaryota</taxon>
        <taxon>Fungi</taxon>
        <taxon>Dikarya</taxon>
        <taxon>Ascomycota</taxon>
        <taxon>Pezizomycotina</taxon>
        <taxon>Leotiomycetes</taxon>
        <taxon>Helotiales</taxon>
        <taxon>Ploettnerulaceae</taxon>
        <taxon>Rhynchosporium</taxon>
    </lineage>
</organism>
<feature type="region of interest" description="Disordered" evidence="9">
    <location>
        <begin position="1918"/>
        <end position="2021"/>
    </location>
</feature>
<evidence type="ECO:0000313" key="12">
    <source>
        <dbReference type="EMBL" id="CZT51758.1"/>
    </source>
</evidence>
<dbReference type="EMBL" id="FJVC01000507">
    <property type="protein sequence ID" value="CZT51758.1"/>
    <property type="molecule type" value="Genomic_DNA"/>
</dbReference>
<protein>
    <submittedName>
        <fullName evidence="12">Uncharacterized protein</fullName>
    </submittedName>
</protein>
<feature type="region of interest" description="Disordered" evidence="9">
    <location>
        <begin position="169"/>
        <end position="191"/>
    </location>
</feature>
<feature type="compositionally biased region" description="Basic and acidic residues" evidence="9">
    <location>
        <begin position="1212"/>
        <end position="1237"/>
    </location>
</feature>
<feature type="region of interest" description="Disordered" evidence="9">
    <location>
        <begin position="87"/>
        <end position="121"/>
    </location>
</feature>
<evidence type="ECO:0000256" key="9">
    <source>
        <dbReference type="SAM" id="MobiDB-lite"/>
    </source>
</evidence>
<dbReference type="InterPro" id="IPR056026">
    <property type="entry name" value="DUF7607"/>
</dbReference>
<keyword evidence="5" id="KW-0347">Helicase</keyword>
<evidence type="ECO:0000259" key="11">
    <source>
        <dbReference type="PROSITE" id="PS51194"/>
    </source>
</evidence>
<dbReference type="GO" id="GO:0003677">
    <property type="term" value="F:DNA binding"/>
    <property type="evidence" value="ECO:0007669"/>
    <property type="project" value="UniProtKB-KW"/>
</dbReference>